<evidence type="ECO:0000313" key="1">
    <source>
        <dbReference type="EMBL" id="TWU20739.1"/>
    </source>
</evidence>
<reference evidence="1 2" key="1">
    <citation type="submission" date="2019-02" db="EMBL/GenBank/DDBJ databases">
        <title>Deep-cultivation of Planctomycetes and their phenomic and genomic characterization uncovers novel biology.</title>
        <authorList>
            <person name="Wiegand S."/>
            <person name="Jogler M."/>
            <person name="Boedeker C."/>
            <person name="Pinto D."/>
            <person name="Vollmers J."/>
            <person name="Rivas-Marin E."/>
            <person name="Kohn T."/>
            <person name="Peeters S.H."/>
            <person name="Heuer A."/>
            <person name="Rast P."/>
            <person name="Oberbeckmann S."/>
            <person name="Bunk B."/>
            <person name="Jeske O."/>
            <person name="Meyerdierks A."/>
            <person name="Storesund J.E."/>
            <person name="Kallscheuer N."/>
            <person name="Luecker S."/>
            <person name="Lage O.M."/>
            <person name="Pohl T."/>
            <person name="Merkel B.J."/>
            <person name="Hornburger P."/>
            <person name="Mueller R.-W."/>
            <person name="Bruemmer F."/>
            <person name="Labrenz M."/>
            <person name="Spormann A.M."/>
            <person name="Op Den Camp H."/>
            <person name="Overmann J."/>
            <person name="Amann R."/>
            <person name="Jetten M.S.M."/>
            <person name="Mascher T."/>
            <person name="Medema M.H."/>
            <person name="Devos D.P."/>
            <person name="Kaster A.-K."/>
            <person name="Ovreas L."/>
            <person name="Rohde M."/>
            <person name="Galperin M.Y."/>
            <person name="Jogler C."/>
        </authorList>
    </citation>
    <scope>NUCLEOTIDE SEQUENCE [LARGE SCALE GENOMIC DNA]</scope>
    <source>
        <strain evidence="1 2">Pla144</strain>
    </source>
</reference>
<protein>
    <submittedName>
        <fullName evidence="1">Uncharacterized protein</fullName>
    </submittedName>
</protein>
<accession>A0A5C6CD48</accession>
<dbReference type="Proteomes" id="UP000318437">
    <property type="component" value="Unassembled WGS sequence"/>
</dbReference>
<name>A0A5C6CD48_9BACT</name>
<keyword evidence="2" id="KW-1185">Reference proteome</keyword>
<proteinExistence type="predicted"/>
<evidence type="ECO:0000313" key="2">
    <source>
        <dbReference type="Proteomes" id="UP000318437"/>
    </source>
</evidence>
<organism evidence="1 2">
    <name type="scientific">Bythopirellula polymerisocia</name>
    <dbReference type="NCBI Taxonomy" id="2528003"/>
    <lineage>
        <taxon>Bacteria</taxon>
        <taxon>Pseudomonadati</taxon>
        <taxon>Planctomycetota</taxon>
        <taxon>Planctomycetia</taxon>
        <taxon>Pirellulales</taxon>
        <taxon>Lacipirellulaceae</taxon>
        <taxon>Bythopirellula</taxon>
    </lineage>
</organism>
<sequence>MNSASISVSWPKNASIFFWSSTHLPTEDSAPVFVADTDGDLFGVLVNRKV</sequence>
<dbReference type="RefSeq" id="WP_197530965.1">
    <property type="nucleotide sequence ID" value="NZ_SJPS01000014.1"/>
</dbReference>
<dbReference type="AlphaFoldDB" id="A0A5C6CD48"/>
<comment type="caution">
    <text evidence="1">The sequence shown here is derived from an EMBL/GenBank/DDBJ whole genome shotgun (WGS) entry which is preliminary data.</text>
</comment>
<dbReference type="EMBL" id="SJPS01000014">
    <property type="protein sequence ID" value="TWU20739.1"/>
    <property type="molecule type" value="Genomic_DNA"/>
</dbReference>
<gene>
    <name evidence="1" type="ORF">Pla144_49060</name>
</gene>